<dbReference type="Proteomes" id="UP001497472">
    <property type="component" value="Unassembled WGS sequence"/>
</dbReference>
<evidence type="ECO:0000256" key="1">
    <source>
        <dbReference type="SAM" id="SignalP"/>
    </source>
</evidence>
<feature type="chain" id="PRO_5043393298" evidence="1">
    <location>
        <begin position="18"/>
        <end position="107"/>
    </location>
</feature>
<organism evidence="2 3">
    <name type="scientific">Leptosia nina</name>
    <dbReference type="NCBI Taxonomy" id="320188"/>
    <lineage>
        <taxon>Eukaryota</taxon>
        <taxon>Metazoa</taxon>
        <taxon>Ecdysozoa</taxon>
        <taxon>Arthropoda</taxon>
        <taxon>Hexapoda</taxon>
        <taxon>Insecta</taxon>
        <taxon>Pterygota</taxon>
        <taxon>Neoptera</taxon>
        <taxon>Endopterygota</taxon>
        <taxon>Lepidoptera</taxon>
        <taxon>Glossata</taxon>
        <taxon>Ditrysia</taxon>
        <taxon>Papilionoidea</taxon>
        <taxon>Pieridae</taxon>
        <taxon>Pierinae</taxon>
        <taxon>Leptosia</taxon>
    </lineage>
</organism>
<comment type="caution">
    <text evidence="2">The sequence shown here is derived from an EMBL/GenBank/DDBJ whole genome shotgun (WGS) entry which is preliminary data.</text>
</comment>
<proteinExistence type="predicted"/>
<dbReference type="EMBL" id="CAVLEF010000163">
    <property type="protein sequence ID" value="CAK1552764.1"/>
    <property type="molecule type" value="Genomic_DNA"/>
</dbReference>
<accession>A0AAV1JTE5</accession>
<keyword evidence="1" id="KW-0732">Signal</keyword>
<sequence>MLLLLGTLVILSIGTDCIQSSALRSDRPIIRLEALKTTKLTDRRPCKDGTERCLKLKSKVLQDVEEDTTTSTAPPVVGIRKTTTPPLNISFDMERCADVAKCNLNIW</sequence>
<feature type="signal peptide" evidence="1">
    <location>
        <begin position="1"/>
        <end position="17"/>
    </location>
</feature>
<keyword evidence="3" id="KW-1185">Reference proteome</keyword>
<protein>
    <submittedName>
        <fullName evidence="2">Uncharacterized protein</fullName>
    </submittedName>
</protein>
<evidence type="ECO:0000313" key="2">
    <source>
        <dbReference type="EMBL" id="CAK1552764.1"/>
    </source>
</evidence>
<gene>
    <name evidence="2" type="ORF">LNINA_LOCUS11794</name>
</gene>
<dbReference type="AlphaFoldDB" id="A0AAV1JTE5"/>
<evidence type="ECO:0000313" key="3">
    <source>
        <dbReference type="Proteomes" id="UP001497472"/>
    </source>
</evidence>
<name>A0AAV1JTE5_9NEOP</name>
<reference evidence="2 3" key="1">
    <citation type="submission" date="2023-11" db="EMBL/GenBank/DDBJ databases">
        <authorList>
            <person name="Okamura Y."/>
        </authorList>
    </citation>
    <scope>NUCLEOTIDE SEQUENCE [LARGE SCALE GENOMIC DNA]</scope>
</reference>